<dbReference type="InterPro" id="IPR036249">
    <property type="entry name" value="Thioredoxin-like_sf"/>
</dbReference>
<dbReference type="EMBL" id="QQWG01000003">
    <property type="protein sequence ID" value="RRG23625.1"/>
    <property type="molecule type" value="Genomic_DNA"/>
</dbReference>
<evidence type="ECO:0000313" key="2">
    <source>
        <dbReference type="EMBL" id="RRG23625.1"/>
    </source>
</evidence>
<proteinExistence type="predicted"/>
<sequence length="107" mass="12481">MRIQSLNEIEKLKEQEASFCIYFSSPNCGVCQVLKPKIMSLMKDDYPKIQTYQVDTAIHPEIAAQMGFYTNPSFIVYLNGQEYLRRSRSISLQELDESLARPYKLMF</sequence>
<dbReference type="SUPFAM" id="SSF52833">
    <property type="entry name" value="Thioredoxin-like"/>
    <property type="match status" value="1"/>
</dbReference>
<feature type="domain" description="Thioredoxin" evidence="1">
    <location>
        <begin position="11"/>
        <end position="95"/>
    </location>
</feature>
<reference evidence="2 3" key="1">
    <citation type="submission" date="2018-07" db="EMBL/GenBank/DDBJ databases">
        <title>Draft genome sequence of Ancylomarina sp. M1P.</title>
        <authorList>
            <person name="Yadav S."/>
            <person name="Villanueva L."/>
            <person name="Damste J.S.S."/>
        </authorList>
    </citation>
    <scope>NUCLEOTIDE SEQUENCE [LARGE SCALE GENOMIC DNA]</scope>
    <source>
        <strain evidence="2 3">M1P</strain>
    </source>
</reference>
<dbReference type="RefSeq" id="WP_125029665.1">
    <property type="nucleotide sequence ID" value="NZ_JAPXVP010000003.1"/>
</dbReference>
<dbReference type="Gene3D" id="3.40.30.10">
    <property type="entry name" value="Glutaredoxin"/>
    <property type="match status" value="1"/>
</dbReference>
<dbReference type="Proteomes" id="UP000285794">
    <property type="component" value="Unassembled WGS sequence"/>
</dbReference>
<comment type="caution">
    <text evidence="2">The sequence shown here is derived from an EMBL/GenBank/DDBJ whole genome shotgun (WGS) entry which is preliminary data.</text>
</comment>
<dbReference type="Pfam" id="PF00085">
    <property type="entry name" value="Thioredoxin"/>
    <property type="match status" value="1"/>
</dbReference>
<dbReference type="InterPro" id="IPR013766">
    <property type="entry name" value="Thioredoxin_domain"/>
</dbReference>
<name>A0A425Y599_9BACT</name>
<dbReference type="OrthoDB" id="411356at2"/>
<dbReference type="CDD" id="cd02947">
    <property type="entry name" value="TRX_family"/>
    <property type="match status" value="1"/>
</dbReference>
<evidence type="ECO:0000313" key="3">
    <source>
        <dbReference type="Proteomes" id="UP000285794"/>
    </source>
</evidence>
<evidence type="ECO:0000259" key="1">
    <source>
        <dbReference type="Pfam" id="PF00085"/>
    </source>
</evidence>
<gene>
    <name evidence="2" type="ORF">DWB61_04325</name>
</gene>
<organism evidence="2 3">
    <name type="scientific">Ancylomarina euxinus</name>
    <dbReference type="NCBI Taxonomy" id="2283627"/>
    <lineage>
        <taxon>Bacteria</taxon>
        <taxon>Pseudomonadati</taxon>
        <taxon>Bacteroidota</taxon>
        <taxon>Bacteroidia</taxon>
        <taxon>Marinilabiliales</taxon>
        <taxon>Marinifilaceae</taxon>
        <taxon>Ancylomarina</taxon>
    </lineage>
</organism>
<accession>A0A425Y599</accession>
<keyword evidence="3" id="KW-1185">Reference proteome</keyword>
<protein>
    <submittedName>
        <fullName evidence="2">Thioredoxin</fullName>
    </submittedName>
</protein>
<dbReference type="AlphaFoldDB" id="A0A425Y599"/>